<dbReference type="Proteomes" id="UP000002527">
    <property type="component" value="Chromosome"/>
</dbReference>
<dbReference type="EMBL" id="AE017194">
    <property type="protein sequence ID" value="AAS42657.1"/>
    <property type="molecule type" value="Genomic_DNA"/>
</dbReference>
<organism evidence="1 2">
    <name type="scientific">Bacillus cereus (strain ATCC 10987 / NRS 248)</name>
    <dbReference type="NCBI Taxonomy" id="222523"/>
    <lineage>
        <taxon>Bacteria</taxon>
        <taxon>Bacillati</taxon>
        <taxon>Bacillota</taxon>
        <taxon>Bacilli</taxon>
        <taxon>Bacillales</taxon>
        <taxon>Bacillaceae</taxon>
        <taxon>Bacillus</taxon>
        <taxon>Bacillus cereus group</taxon>
    </lineage>
</organism>
<dbReference type="HOGENOM" id="CLU_3229140_0_0_9"/>
<name>Q733A8_BACC1</name>
<accession>Q733A8</accession>
<proteinExistence type="predicted"/>
<gene>
    <name evidence="1" type="ordered locus">BCE_3752</name>
</gene>
<sequence>MKNLGLHFKIYQNILNLTIVMQAPIKIISLSLTISHIQLLRKL</sequence>
<evidence type="ECO:0000313" key="1">
    <source>
        <dbReference type="EMBL" id="AAS42657.1"/>
    </source>
</evidence>
<evidence type="ECO:0000313" key="2">
    <source>
        <dbReference type="Proteomes" id="UP000002527"/>
    </source>
</evidence>
<protein>
    <submittedName>
        <fullName evidence="1">Uncharacterized protein</fullName>
    </submittedName>
</protein>
<dbReference type="AlphaFoldDB" id="Q733A8"/>
<reference evidence="1 2" key="1">
    <citation type="journal article" date="2004" name="Nucleic Acids Res.">
        <title>The genome sequence of Bacillus cereus ATCC 10987 reveals metabolic adaptations and a large plasmid related to Bacillus anthracis pXO1.</title>
        <authorList>
            <person name="Rasko D.A."/>
            <person name="Ravel J."/>
            <person name="Okstad O.A."/>
            <person name="Helgason E."/>
            <person name="Cer R.Z."/>
            <person name="Jiang L."/>
            <person name="Shores K.A."/>
            <person name="Fouts D.E."/>
            <person name="Tourasse N.J."/>
            <person name="Angiuoli S.V."/>
            <person name="Kolonay J."/>
            <person name="Nelson W.C."/>
            <person name="Kolsto A.-B."/>
            <person name="Fraser C.M."/>
            <person name="Read T.D."/>
        </authorList>
    </citation>
    <scope>NUCLEOTIDE SEQUENCE [LARGE SCALE GENOMIC DNA]</scope>
    <source>
        <strain evidence="2">ATCC 10987 / NRS 248</strain>
    </source>
</reference>
<dbReference type="KEGG" id="bca:BCE_3752"/>